<evidence type="ECO:0000313" key="4">
    <source>
        <dbReference type="EMBL" id="CAB1452286.1"/>
    </source>
</evidence>
<accession>A0A9N7VH93</accession>
<dbReference type="Proteomes" id="UP001153269">
    <property type="component" value="Unassembled WGS sequence"/>
</dbReference>
<proteinExistence type="inferred from homology"/>
<feature type="domain" description="Allantoicase" evidence="3">
    <location>
        <begin position="28"/>
        <end position="116"/>
    </location>
</feature>
<dbReference type="Pfam" id="PF03561">
    <property type="entry name" value="Allantoicase"/>
    <property type="match status" value="1"/>
</dbReference>
<dbReference type="EMBL" id="CADEAL010004122">
    <property type="protein sequence ID" value="CAB1452286.1"/>
    <property type="molecule type" value="Genomic_DNA"/>
</dbReference>
<dbReference type="PANTHER" id="PTHR12045">
    <property type="entry name" value="ALLANTOICASE"/>
    <property type="match status" value="1"/>
</dbReference>
<reference evidence="4" key="1">
    <citation type="submission" date="2020-03" db="EMBL/GenBank/DDBJ databases">
        <authorList>
            <person name="Weist P."/>
        </authorList>
    </citation>
    <scope>NUCLEOTIDE SEQUENCE</scope>
</reference>
<evidence type="ECO:0000256" key="1">
    <source>
        <dbReference type="ARBA" id="ARBA00009242"/>
    </source>
</evidence>
<evidence type="ECO:0000256" key="2">
    <source>
        <dbReference type="ARBA" id="ARBA00031078"/>
    </source>
</evidence>
<dbReference type="SUPFAM" id="SSF49785">
    <property type="entry name" value="Galactose-binding domain-like"/>
    <property type="match status" value="1"/>
</dbReference>
<sequence>MAERRAVVAAAVQLDFLQFNDLACETVGGRVIFATDEWFAPAANLLKREAPEFLPTAFTDFGKWMDGWETRRKRTPGHDWCIVQLGVPGRIHGLDIDTSFFTGNHSPFVSVQAGSLGTGSSLIFIFIFISVDSSRLEALIKPEALDVSRFT</sequence>
<comment type="caution">
    <text evidence="4">The sequence shown here is derived from an EMBL/GenBank/DDBJ whole genome shotgun (WGS) entry which is preliminary data.</text>
</comment>
<protein>
    <recommendedName>
        <fullName evidence="2">Allantoate amidinohydrolase</fullName>
    </recommendedName>
</protein>
<dbReference type="GO" id="GO:0000256">
    <property type="term" value="P:allantoin catabolic process"/>
    <property type="evidence" value="ECO:0007669"/>
    <property type="project" value="InterPro"/>
</dbReference>
<name>A0A9N7VH93_PLEPL</name>
<comment type="similarity">
    <text evidence="1">Belongs to the allantoicase family.</text>
</comment>
<keyword evidence="5" id="KW-1185">Reference proteome</keyword>
<organism evidence="4 5">
    <name type="scientific">Pleuronectes platessa</name>
    <name type="common">European plaice</name>
    <dbReference type="NCBI Taxonomy" id="8262"/>
    <lineage>
        <taxon>Eukaryota</taxon>
        <taxon>Metazoa</taxon>
        <taxon>Chordata</taxon>
        <taxon>Craniata</taxon>
        <taxon>Vertebrata</taxon>
        <taxon>Euteleostomi</taxon>
        <taxon>Actinopterygii</taxon>
        <taxon>Neopterygii</taxon>
        <taxon>Teleostei</taxon>
        <taxon>Neoteleostei</taxon>
        <taxon>Acanthomorphata</taxon>
        <taxon>Carangaria</taxon>
        <taxon>Pleuronectiformes</taxon>
        <taxon>Pleuronectoidei</taxon>
        <taxon>Pleuronectidae</taxon>
        <taxon>Pleuronectes</taxon>
    </lineage>
</organism>
<dbReference type="AlphaFoldDB" id="A0A9N7VH93"/>
<dbReference type="InterPro" id="IPR005164">
    <property type="entry name" value="Allantoicase"/>
</dbReference>
<dbReference type="GO" id="GO:0004037">
    <property type="term" value="F:allantoicase activity"/>
    <property type="evidence" value="ECO:0007669"/>
    <property type="project" value="InterPro"/>
</dbReference>
<evidence type="ECO:0000259" key="3">
    <source>
        <dbReference type="Pfam" id="PF03561"/>
    </source>
</evidence>
<dbReference type="Gene3D" id="2.60.120.260">
    <property type="entry name" value="Galactose-binding domain-like"/>
    <property type="match status" value="1"/>
</dbReference>
<evidence type="ECO:0000313" key="5">
    <source>
        <dbReference type="Proteomes" id="UP001153269"/>
    </source>
</evidence>
<dbReference type="InterPro" id="IPR015908">
    <property type="entry name" value="Allantoicase_dom"/>
</dbReference>
<dbReference type="InterPro" id="IPR008979">
    <property type="entry name" value="Galactose-bd-like_sf"/>
</dbReference>
<gene>
    <name evidence="4" type="ORF">PLEPLA_LOCUS40026</name>
</gene>
<dbReference type="PANTHER" id="PTHR12045:SF3">
    <property type="entry name" value="INACTIVE ALLANTOICASE-RELATED"/>
    <property type="match status" value="1"/>
</dbReference>